<evidence type="ECO:0000313" key="5">
    <source>
        <dbReference type="Proteomes" id="UP000656042"/>
    </source>
</evidence>
<dbReference type="PANTHER" id="PTHR10366:SF564">
    <property type="entry name" value="STEROL-4-ALPHA-CARBOXYLATE 3-DEHYDROGENASE, DECARBOXYLATING"/>
    <property type="match status" value="1"/>
</dbReference>
<dbReference type="SUPFAM" id="SSF51735">
    <property type="entry name" value="NAD(P)-binding Rossmann-fold domains"/>
    <property type="match status" value="1"/>
</dbReference>
<feature type="domain" description="NAD-dependent epimerase/dehydratase" evidence="3">
    <location>
        <begin position="4"/>
        <end position="242"/>
    </location>
</feature>
<keyword evidence="5" id="KW-1185">Reference proteome</keyword>
<protein>
    <submittedName>
        <fullName evidence="4">Dihydroflavonol-4-reductase</fullName>
    </submittedName>
</protein>
<organism evidence="4 5">
    <name type="scientific">Mangrovihabitans endophyticus</name>
    <dbReference type="NCBI Taxonomy" id="1751298"/>
    <lineage>
        <taxon>Bacteria</taxon>
        <taxon>Bacillati</taxon>
        <taxon>Actinomycetota</taxon>
        <taxon>Actinomycetes</taxon>
        <taxon>Micromonosporales</taxon>
        <taxon>Micromonosporaceae</taxon>
        <taxon>Mangrovihabitans</taxon>
    </lineage>
</organism>
<dbReference type="AlphaFoldDB" id="A0A8J3C4P2"/>
<gene>
    <name evidence="4" type="ORF">GCM10012284_49390</name>
</gene>
<dbReference type="Proteomes" id="UP000656042">
    <property type="component" value="Unassembled WGS sequence"/>
</dbReference>
<evidence type="ECO:0000256" key="2">
    <source>
        <dbReference type="ARBA" id="ARBA00023445"/>
    </source>
</evidence>
<evidence type="ECO:0000313" key="4">
    <source>
        <dbReference type="EMBL" id="GGL08874.1"/>
    </source>
</evidence>
<dbReference type="InterPro" id="IPR001509">
    <property type="entry name" value="Epimerase_deHydtase"/>
</dbReference>
<comment type="similarity">
    <text evidence="2">Belongs to the NAD(P)-dependent epimerase/dehydratase family. Dihydroflavonol-4-reductase subfamily.</text>
</comment>
<dbReference type="Pfam" id="PF01370">
    <property type="entry name" value="Epimerase"/>
    <property type="match status" value="1"/>
</dbReference>
<evidence type="ECO:0000256" key="1">
    <source>
        <dbReference type="ARBA" id="ARBA00023002"/>
    </source>
</evidence>
<reference evidence="4" key="2">
    <citation type="submission" date="2020-09" db="EMBL/GenBank/DDBJ databases">
        <authorList>
            <person name="Sun Q."/>
            <person name="Zhou Y."/>
        </authorList>
    </citation>
    <scope>NUCLEOTIDE SEQUENCE</scope>
    <source>
        <strain evidence="4">CGMCC 4.7299</strain>
    </source>
</reference>
<keyword evidence="1" id="KW-0560">Oxidoreductase</keyword>
<dbReference type="FunFam" id="3.40.50.720:FF:000336">
    <property type="entry name" value="Aldehyde reductase"/>
    <property type="match status" value="1"/>
</dbReference>
<dbReference type="RefSeq" id="WP_189081692.1">
    <property type="nucleotide sequence ID" value="NZ_BMMX01000031.1"/>
</dbReference>
<dbReference type="EMBL" id="BMMX01000031">
    <property type="protein sequence ID" value="GGL08874.1"/>
    <property type="molecule type" value="Genomic_DNA"/>
</dbReference>
<reference evidence="4" key="1">
    <citation type="journal article" date="2014" name="Int. J. Syst. Evol. Microbiol.">
        <title>Complete genome sequence of Corynebacterium casei LMG S-19264T (=DSM 44701T), isolated from a smear-ripened cheese.</title>
        <authorList>
            <consortium name="US DOE Joint Genome Institute (JGI-PGF)"/>
            <person name="Walter F."/>
            <person name="Albersmeier A."/>
            <person name="Kalinowski J."/>
            <person name="Ruckert C."/>
        </authorList>
    </citation>
    <scope>NUCLEOTIDE SEQUENCE</scope>
    <source>
        <strain evidence="4">CGMCC 4.7299</strain>
    </source>
</reference>
<proteinExistence type="inferred from homology"/>
<dbReference type="GO" id="GO:0016616">
    <property type="term" value="F:oxidoreductase activity, acting on the CH-OH group of donors, NAD or NADP as acceptor"/>
    <property type="evidence" value="ECO:0007669"/>
    <property type="project" value="TreeGrafter"/>
</dbReference>
<accession>A0A8J3C4P2</accession>
<evidence type="ECO:0000259" key="3">
    <source>
        <dbReference type="Pfam" id="PF01370"/>
    </source>
</evidence>
<comment type="caution">
    <text evidence="4">The sequence shown here is derived from an EMBL/GenBank/DDBJ whole genome shotgun (WGS) entry which is preliminary data.</text>
</comment>
<name>A0A8J3C4P2_9ACTN</name>
<dbReference type="InterPro" id="IPR050425">
    <property type="entry name" value="NAD(P)_dehydrat-like"/>
</dbReference>
<sequence>MTTVLVTGGTGFVGAHAVAQLLDAGHTVRTTMRHLTRQGDVEKMLDAARAPHRERVSYLAADLGRDDGWAQAAAGADYVLHIASPFPGAPVKHEDDLIIPARDGALRVLRAARDAGVRRVVLTSSFAAVGYSRGNTDRVFTEADWTRTDEPGVAPYIKSKAIAERAAWDFIESEGGGLELSVINPVGIFGPVLGPDFSPSIQIIKTMLDGGMRAAPPMWTHVVDVRDVADAHVRAMTSPVAAGQRYLALAGAPLSFAEIGRVLHASLGEAAAKAPTRAAPAWLIKLMARFSPRLTELVPQLNVVRRADNTKIREQLGWTPRSNEETVTASAESLIRLGLQAA</sequence>
<dbReference type="PANTHER" id="PTHR10366">
    <property type="entry name" value="NAD DEPENDENT EPIMERASE/DEHYDRATASE"/>
    <property type="match status" value="1"/>
</dbReference>
<dbReference type="Gene3D" id="3.40.50.720">
    <property type="entry name" value="NAD(P)-binding Rossmann-like Domain"/>
    <property type="match status" value="1"/>
</dbReference>
<dbReference type="CDD" id="cd05227">
    <property type="entry name" value="AR_SDR_e"/>
    <property type="match status" value="1"/>
</dbReference>
<dbReference type="InterPro" id="IPR036291">
    <property type="entry name" value="NAD(P)-bd_dom_sf"/>
</dbReference>